<dbReference type="Gene3D" id="2.130.10.10">
    <property type="entry name" value="YVTN repeat-like/Quinoprotein amine dehydrogenase"/>
    <property type="match status" value="1"/>
</dbReference>
<feature type="transmembrane region" description="Helical" evidence="2">
    <location>
        <begin position="250"/>
        <end position="271"/>
    </location>
</feature>
<dbReference type="SUPFAM" id="SSF50998">
    <property type="entry name" value="Quinoprotein alcohol dehydrogenase-like"/>
    <property type="match status" value="1"/>
</dbReference>
<feature type="transmembrane region" description="Helical" evidence="2">
    <location>
        <begin position="130"/>
        <end position="147"/>
    </location>
</feature>
<proteinExistence type="predicted"/>
<dbReference type="InterPro" id="IPR015943">
    <property type="entry name" value="WD40/YVTN_repeat-like_dom_sf"/>
</dbReference>
<feature type="transmembrane region" description="Helical" evidence="2">
    <location>
        <begin position="97"/>
        <end position="115"/>
    </location>
</feature>
<keyword evidence="2" id="KW-1133">Transmembrane helix</keyword>
<accession>A0A5N6AG16</accession>
<evidence type="ECO:0000259" key="3">
    <source>
        <dbReference type="Pfam" id="PF13360"/>
    </source>
</evidence>
<reference evidence="4" key="1">
    <citation type="submission" date="2019-10" db="EMBL/GenBank/DDBJ databases">
        <title>Nonomuraea sp. nov., isolated from Phyllanthus amarus.</title>
        <authorList>
            <person name="Klykleung N."/>
            <person name="Tanasupawat S."/>
        </authorList>
    </citation>
    <scope>NUCLEOTIDE SEQUENCE [LARGE SCALE GENOMIC DNA]</scope>
    <source>
        <strain evidence="4">3MP-10</strain>
    </source>
</reference>
<feature type="transmembrane region" description="Helical" evidence="2">
    <location>
        <begin position="58"/>
        <end position="76"/>
    </location>
</feature>
<organism evidence="4 5">
    <name type="scientific">Streptomyces mimosae</name>
    <dbReference type="NCBI Taxonomy" id="2586635"/>
    <lineage>
        <taxon>Bacteria</taxon>
        <taxon>Bacillati</taxon>
        <taxon>Actinomycetota</taxon>
        <taxon>Actinomycetes</taxon>
        <taxon>Kitasatosporales</taxon>
        <taxon>Streptomycetaceae</taxon>
        <taxon>Streptomyces</taxon>
    </lineage>
</organism>
<dbReference type="Proteomes" id="UP000314251">
    <property type="component" value="Unassembled WGS sequence"/>
</dbReference>
<keyword evidence="2" id="KW-0472">Membrane</keyword>
<feature type="transmembrane region" description="Helical" evidence="2">
    <location>
        <begin position="21"/>
        <end position="46"/>
    </location>
</feature>
<evidence type="ECO:0000313" key="5">
    <source>
        <dbReference type="Proteomes" id="UP000314251"/>
    </source>
</evidence>
<dbReference type="InterPro" id="IPR011047">
    <property type="entry name" value="Quinoprotein_ADH-like_sf"/>
</dbReference>
<feature type="domain" description="Pyrrolo-quinoline quinone repeat" evidence="3">
    <location>
        <begin position="349"/>
        <end position="534"/>
    </location>
</feature>
<protein>
    <submittedName>
        <fullName evidence="4">PQQ-binding-like beta-propeller repeat protein</fullName>
    </submittedName>
</protein>
<dbReference type="OrthoDB" id="4197335at2"/>
<evidence type="ECO:0000256" key="2">
    <source>
        <dbReference type="SAM" id="Phobius"/>
    </source>
</evidence>
<comment type="caution">
    <text evidence="4">The sequence shown here is derived from an EMBL/GenBank/DDBJ whole genome shotgun (WGS) entry which is preliminary data.</text>
</comment>
<evidence type="ECO:0000313" key="4">
    <source>
        <dbReference type="EMBL" id="KAB8167112.1"/>
    </source>
</evidence>
<feature type="region of interest" description="Disordered" evidence="1">
    <location>
        <begin position="168"/>
        <end position="211"/>
    </location>
</feature>
<dbReference type="AlphaFoldDB" id="A0A5N6AG16"/>
<gene>
    <name evidence="4" type="ORF">FH607_009445</name>
</gene>
<dbReference type="RefSeq" id="WP_139667193.1">
    <property type="nucleotide sequence ID" value="NZ_VDLY02000005.1"/>
</dbReference>
<dbReference type="EMBL" id="VDLY02000005">
    <property type="protein sequence ID" value="KAB8167112.1"/>
    <property type="molecule type" value="Genomic_DNA"/>
</dbReference>
<sequence>MRSQRERGGRELGHDGEKVPAWRVLLAGTNGLLWGLVPFAIVLNMVEESVHERPPDSWTDWGAGVLLVLILGSLTYSQAEWNVGLPPRGRRGAVARGWLVGGSAGVLGACALQLGNDWLHPRMSALDDGLLALGALGLLVVWGLLLANGARPGPWIPWLTGLAAETRRVERHGRRPTERPVAPKPGPTSEPEPEPEPKPAPAREPAPRRPRRPLNARQLFWATAALGAVPAVVFTPLLRYAVDSAEVPPWLALLTLLIMAPVAIATLVLLVSKPERVSGRRKLVLVGSWLVLAPLTWLVAGTVEVGDPVRRVWAAEAPAGAADVAGRDITAGAWVLEDTVVRLTAWGLTAYDVADGAERWSWRPDGGRLLCAAAERPTERLLLLAVRAPEAERCGEVLALDPARGEPLWSGDFAGGPTFRADAEAPDGWELADERPGVPDEPPGTGQLTLAGPAAVLREASGGYRALDAADGTPLWAAEAAEGCHPVGAAGDDEALVTAEFCTDDAGAAESGRRIVVSRRDPADGAVLSAHPLPHGYRPGDFGVLSVRPLVVRAGGTPHAVPEGPGPEWPAVESPAADGGTVQIDAETDLPAFHPALRRGAFSAVPLREAVVVDGLLVTHSTERYTVRSRGSTSLHSRSTVRAHALADGAEVWRSDTFDGAVVGLSERDGRVTVLARESGRNATTLRSFRADDGAEVRSGRLHPSVGGDEPQLFAELGSGEGWLLLNQGELSADGPLLHLFR</sequence>
<keyword evidence="5" id="KW-1185">Reference proteome</keyword>
<name>A0A5N6AG16_9ACTN</name>
<dbReference type="Pfam" id="PF13360">
    <property type="entry name" value="PQQ_2"/>
    <property type="match status" value="1"/>
</dbReference>
<evidence type="ECO:0000256" key="1">
    <source>
        <dbReference type="SAM" id="MobiDB-lite"/>
    </source>
</evidence>
<feature type="transmembrane region" description="Helical" evidence="2">
    <location>
        <begin position="219"/>
        <end position="238"/>
    </location>
</feature>
<dbReference type="InterPro" id="IPR002372">
    <property type="entry name" value="PQQ_rpt_dom"/>
</dbReference>
<keyword evidence="2" id="KW-0812">Transmembrane</keyword>
<feature type="transmembrane region" description="Helical" evidence="2">
    <location>
        <begin position="283"/>
        <end position="300"/>
    </location>
</feature>